<dbReference type="EMBL" id="CADCUX010000293">
    <property type="protein sequence ID" value="CAA9409204.1"/>
    <property type="molecule type" value="Genomic_DNA"/>
</dbReference>
<evidence type="ECO:0008006" key="2">
    <source>
        <dbReference type="Google" id="ProtNLM"/>
    </source>
</evidence>
<gene>
    <name evidence="1" type="ORF">AVDCRST_MAG51-1321</name>
</gene>
<protein>
    <recommendedName>
        <fullName evidence="2">DUF4198 domain-containing protein</fullName>
    </recommendedName>
</protein>
<dbReference type="Pfam" id="PF10670">
    <property type="entry name" value="DUF4198"/>
    <property type="match status" value="1"/>
</dbReference>
<reference evidence="1" key="1">
    <citation type="submission" date="2020-02" db="EMBL/GenBank/DDBJ databases">
        <authorList>
            <person name="Meier V. D."/>
        </authorList>
    </citation>
    <scope>NUCLEOTIDE SEQUENCE</scope>
    <source>
        <strain evidence="1">AVDCRST_MAG51</strain>
    </source>
</reference>
<organism evidence="1">
    <name type="scientific">uncultured Ramlibacter sp</name>
    <dbReference type="NCBI Taxonomy" id="260755"/>
    <lineage>
        <taxon>Bacteria</taxon>
        <taxon>Pseudomonadati</taxon>
        <taxon>Pseudomonadota</taxon>
        <taxon>Betaproteobacteria</taxon>
        <taxon>Burkholderiales</taxon>
        <taxon>Comamonadaceae</taxon>
        <taxon>Ramlibacter</taxon>
        <taxon>environmental samples</taxon>
    </lineage>
</organism>
<dbReference type="InterPro" id="IPR019613">
    <property type="entry name" value="DUF4198"/>
</dbReference>
<proteinExistence type="predicted"/>
<dbReference type="AlphaFoldDB" id="A0A6J4P8K2"/>
<accession>A0A6J4P8K2</accession>
<evidence type="ECO:0000313" key="1">
    <source>
        <dbReference type="EMBL" id="CAA9409204.1"/>
    </source>
</evidence>
<name>A0A6J4P8K2_9BURK</name>
<sequence>MLAILPCAQAHDSWIAPAAEQDRGLLRLELGVGPRYPLRESGPAASSVARGGCRSAEQAREQALVPRREHPAFLELRARIDATKGVACWVALKPYPVEMTPDLVKTYFSEIRPPAALVEHWSRQQARGVAWRETYSKYLRMELPGASDAGADSLAALRQPQGLAMELVPLGADPIRAGQPVGFQVLLDGKPLAGQWIELVSARHTLGVWRQSDAEGKIRQALPFAGPWLLRSVHLEAPADDSQPWRSRFVTLLVHVR</sequence>